<evidence type="ECO:0000256" key="5">
    <source>
        <dbReference type="PROSITE-ProRule" id="PRU00278"/>
    </source>
</evidence>
<evidence type="ECO:0000256" key="3">
    <source>
        <dbReference type="ARBA" id="ARBA00013194"/>
    </source>
</evidence>
<dbReference type="EC" id="5.2.1.8" evidence="3"/>
<dbReference type="SUPFAM" id="SSF54534">
    <property type="entry name" value="FKBP-like"/>
    <property type="match status" value="1"/>
</dbReference>
<dbReference type="InterPro" id="IPR000297">
    <property type="entry name" value="PPIase_PpiC"/>
</dbReference>
<reference evidence="8 9" key="1">
    <citation type="submission" date="2019-02" db="EMBL/GenBank/DDBJ databases">
        <title>Genomic Encyclopedia of Type Strains, Phase IV (KMG-IV): sequencing the most valuable type-strain genomes for metagenomic binning, comparative biology and taxonomic classification.</title>
        <authorList>
            <person name="Goeker M."/>
        </authorList>
    </citation>
    <scope>NUCLEOTIDE SEQUENCE [LARGE SCALE GENOMIC DNA]</scope>
    <source>
        <strain evidence="8 9">DSM 10617</strain>
    </source>
</reference>
<name>A0A4Q7LSB4_9BURK</name>
<dbReference type="Proteomes" id="UP000293433">
    <property type="component" value="Unassembled WGS sequence"/>
</dbReference>
<feature type="chain" id="PRO_5020327572" description="peptidylprolyl isomerase" evidence="6">
    <location>
        <begin position="32"/>
        <end position="274"/>
    </location>
</feature>
<protein>
    <recommendedName>
        <fullName evidence="3">peptidylprolyl isomerase</fullName>
        <ecNumber evidence="3">5.2.1.8</ecNumber>
    </recommendedName>
</protein>
<dbReference type="Gene3D" id="3.10.50.40">
    <property type="match status" value="1"/>
</dbReference>
<keyword evidence="6" id="KW-0732">Signal</keyword>
<keyword evidence="5 8" id="KW-0413">Isomerase</keyword>
<organism evidence="8 9">
    <name type="scientific">Sphaerotilus mobilis</name>
    <dbReference type="NCBI Taxonomy" id="47994"/>
    <lineage>
        <taxon>Bacteria</taxon>
        <taxon>Pseudomonadati</taxon>
        <taxon>Pseudomonadota</taxon>
        <taxon>Betaproteobacteria</taxon>
        <taxon>Burkholderiales</taxon>
        <taxon>Sphaerotilaceae</taxon>
        <taxon>Sphaerotilus</taxon>
    </lineage>
</organism>
<dbReference type="EMBL" id="SGWV01000008">
    <property type="protein sequence ID" value="RZS56788.1"/>
    <property type="molecule type" value="Genomic_DNA"/>
</dbReference>
<sequence>MQQLPYALRALLRAVPAAALAVALLPAVSQAQNVAIVNGKGVPTARFESFMTQITKQGNQPRTPELERQVKDELVLREIFVQEAEKRGLQRNDEYKTQMEIARQSLLIRELFADYQKKNPVTDAEVQAEYDKVKAGAGEKEYRARHILVEKEDEAKALIAELKGGAKFEDLAKKASKDPGSAQNGGDLDWAAPANYVPEFSQAMVGLTKGAYTQEPVRSQFGFHVIQLEDVREAQFPALDEVKAQLQQRLQQTKIGKYRDDLRAKAKTDYKFSQ</sequence>
<evidence type="ECO:0000256" key="4">
    <source>
        <dbReference type="ARBA" id="ARBA00023110"/>
    </source>
</evidence>
<dbReference type="GO" id="GO:0003755">
    <property type="term" value="F:peptidyl-prolyl cis-trans isomerase activity"/>
    <property type="evidence" value="ECO:0007669"/>
    <property type="project" value="UniProtKB-KW"/>
</dbReference>
<keyword evidence="4 5" id="KW-0697">Rotamase</keyword>
<dbReference type="PANTHER" id="PTHR47245">
    <property type="entry name" value="PEPTIDYLPROLYL ISOMERASE"/>
    <property type="match status" value="1"/>
</dbReference>
<feature type="signal peptide" evidence="6">
    <location>
        <begin position="1"/>
        <end position="31"/>
    </location>
</feature>
<evidence type="ECO:0000256" key="1">
    <source>
        <dbReference type="ARBA" id="ARBA00000971"/>
    </source>
</evidence>
<dbReference type="InterPro" id="IPR027304">
    <property type="entry name" value="Trigger_fact/SurA_dom_sf"/>
</dbReference>
<feature type="domain" description="PpiC" evidence="7">
    <location>
        <begin position="139"/>
        <end position="230"/>
    </location>
</feature>
<gene>
    <name evidence="8" type="ORF">EV685_1343</name>
</gene>
<evidence type="ECO:0000313" key="9">
    <source>
        <dbReference type="Proteomes" id="UP000293433"/>
    </source>
</evidence>
<dbReference type="SUPFAM" id="SSF109998">
    <property type="entry name" value="Triger factor/SurA peptide-binding domain-like"/>
    <property type="match status" value="1"/>
</dbReference>
<proteinExistence type="inferred from homology"/>
<keyword evidence="9" id="KW-1185">Reference proteome</keyword>
<evidence type="ECO:0000259" key="7">
    <source>
        <dbReference type="PROSITE" id="PS50198"/>
    </source>
</evidence>
<dbReference type="InterPro" id="IPR046357">
    <property type="entry name" value="PPIase_dom_sf"/>
</dbReference>
<accession>A0A4Q7LSB4</accession>
<dbReference type="InterPro" id="IPR050245">
    <property type="entry name" value="PrsA_foldase"/>
</dbReference>
<dbReference type="Gene3D" id="1.10.8.1040">
    <property type="match status" value="1"/>
</dbReference>
<comment type="catalytic activity">
    <reaction evidence="1">
        <text>[protein]-peptidylproline (omega=180) = [protein]-peptidylproline (omega=0)</text>
        <dbReference type="Rhea" id="RHEA:16237"/>
        <dbReference type="Rhea" id="RHEA-COMP:10747"/>
        <dbReference type="Rhea" id="RHEA-COMP:10748"/>
        <dbReference type="ChEBI" id="CHEBI:83833"/>
        <dbReference type="ChEBI" id="CHEBI:83834"/>
        <dbReference type="EC" id="5.2.1.8"/>
    </reaction>
</comment>
<comment type="similarity">
    <text evidence="2">Belongs to the PpiC/parvulin rotamase family.</text>
</comment>
<evidence type="ECO:0000313" key="8">
    <source>
        <dbReference type="EMBL" id="RZS56788.1"/>
    </source>
</evidence>
<dbReference type="PANTHER" id="PTHR47245:SF2">
    <property type="entry name" value="PEPTIDYL-PROLYL CIS-TRANS ISOMERASE HP_0175-RELATED"/>
    <property type="match status" value="1"/>
</dbReference>
<dbReference type="AlphaFoldDB" id="A0A4Q7LSB4"/>
<dbReference type="Pfam" id="PF13616">
    <property type="entry name" value="Rotamase_3"/>
    <property type="match status" value="1"/>
</dbReference>
<comment type="caution">
    <text evidence="8">The sequence shown here is derived from an EMBL/GenBank/DDBJ whole genome shotgun (WGS) entry which is preliminary data.</text>
</comment>
<dbReference type="RefSeq" id="WP_207224776.1">
    <property type="nucleotide sequence ID" value="NZ_SGWV01000008.1"/>
</dbReference>
<evidence type="ECO:0000256" key="2">
    <source>
        <dbReference type="ARBA" id="ARBA00007656"/>
    </source>
</evidence>
<dbReference type="PROSITE" id="PS50198">
    <property type="entry name" value="PPIC_PPIASE_2"/>
    <property type="match status" value="1"/>
</dbReference>
<evidence type="ECO:0000256" key="6">
    <source>
        <dbReference type="SAM" id="SignalP"/>
    </source>
</evidence>